<keyword evidence="1" id="KW-0472">Membrane</keyword>
<proteinExistence type="predicted"/>
<evidence type="ECO:0000256" key="1">
    <source>
        <dbReference type="SAM" id="Phobius"/>
    </source>
</evidence>
<dbReference type="OrthoDB" id="46529at2759"/>
<dbReference type="HOGENOM" id="CLU_2513236_0_0_1"/>
<reference evidence="2 3" key="1">
    <citation type="journal article" date="2013" name="Chin. Sci. Bull.">
        <title>Genome survey uncovers the secrets of sex and lifestyle in caterpillar fungus.</title>
        <authorList>
            <person name="Hu X."/>
            <person name="Zhang Y."/>
            <person name="Xiao G."/>
            <person name="Zheng P."/>
            <person name="Xia Y."/>
            <person name="Zhang X."/>
            <person name="St Leger R.J."/>
            <person name="Liu X."/>
            <person name="Wang C."/>
        </authorList>
    </citation>
    <scope>NUCLEOTIDE SEQUENCE [LARGE SCALE GENOMIC DNA]</scope>
    <source>
        <strain evidence="3">Co18 / CGMCC 3.14243</strain>
        <tissue evidence="2">Fruit-body</tissue>
    </source>
</reference>
<gene>
    <name evidence="2" type="ORF">OCS_06882</name>
</gene>
<organism evidence="2 3">
    <name type="scientific">Ophiocordyceps sinensis (strain Co18 / CGMCC 3.14243)</name>
    <name type="common">Yarsagumba caterpillar fungus</name>
    <name type="synonym">Hirsutella sinensis</name>
    <dbReference type="NCBI Taxonomy" id="911162"/>
    <lineage>
        <taxon>Eukaryota</taxon>
        <taxon>Fungi</taxon>
        <taxon>Dikarya</taxon>
        <taxon>Ascomycota</taxon>
        <taxon>Pezizomycotina</taxon>
        <taxon>Sordariomycetes</taxon>
        <taxon>Hypocreomycetidae</taxon>
        <taxon>Hypocreales</taxon>
        <taxon>Ophiocordycipitaceae</taxon>
        <taxon>Ophiocordyceps</taxon>
    </lineage>
</organism>
<dbReference type="EMBL" id="KE660194">
    <property type="protein sequence ID" value="EQK97405.1"/>
    <property type="molecule type" value="Genomic_DNA"/>
</dbReference>
<dbReference type="Proteomes" id="UP000019374">
    <property type="component" value="Unassembled WGS sequence"/>
</dbReference>
<evidence type="ECO:0000313" key="2">
    <source>
        <dbReference type="EMBL" id="EQK97405.1"/>
    </source>
</evidence>
<dbReference type="AlphaFoldDB" id="T5A4S9"/>
<evidence type="ECO:0000313" key="3">
    <source>
        <dbReference type="Proteomes" id="UP000019374"/>
    </source>
</evidence>
<protein>
    <submittedName>
        <fullName evidence="2">Uncharacterized protein</fullName>
    </submittedName>
</protein>
<keyword evidence="1" id="KW-1133">Transmembrane helix</keyword>
<accession>T5A4S9</accession>
<sequence length="85" mass="9043">MGRLKLPPKPRWLRGFPSNAMAMIGLLVFANLVIWAVVAAAVLSQVGGSLAFVTVKIVKVGDEGDEEVVVLAQHTKYVRGTAPSV</sequence>
<feature type="transmembrane region" description="Helical" evidence="1">
    <location>
        <begin position="20"/>
        <end position="43"/>
    </location>
</feature>
<keyword evidence="1" id="KW-0812">Transmembrane</keyword>
<name>T5A4S9_OPHSC</name>